<dbReference type="Pfam" id="PF08531">
    <property type="entry name" value="Bac_rhamnosid_N"/>
    <property type="match status" value="1"/>
</dbReference>
<dbReference type="PANTHER" id="PTHR33307:SF6">
    <property type="entry name" value="ALPHA-RHAMNOSIDASE (EUROFUNG)-RELATED"/>
    <property type="match status" value="1"/>
</dbReference>
<feature type="domain" description="Alpha-L-rhamnosidase six-hairpin glycosidase" evidence="6">
    <location>
        <begin position="468"/>
        <end position="809"/>
    </location>
</feature>
<dbReference type="InterPro" id="IPR035398">
    <property type="entry name" value="Bac_rhamnosid_C"/>
</dbReference>
<dbReference type="KEGG" id="slom:PXH66_03730"/>
<dbReference type="PIRSF" id="PIRSF010631">
    <property type="entry name" value="A-rhamnsds"/>
    <property type="match status" value="1"/>
</dbReference>
<dbReference type="SUPFAM" id="SSF48208">
    <property type="entry name" value="Six-hairpin glycosidases"/>
    <property type="match status" value="1"/>
</dbReference>
<dbReference type="InterPro" id="IPR008979">
    <property type="entry name" value="Galactose-bd-like_sf"/>
</dbReference>
<dbReference type="EMBL" id="CP119075">
    <property type="protein sequence ID" value="WED65958.1"/>
    <property type="molecule type" value="Genomic_DNA"/>
</dbReference>
<evidence type="ECO:0000256" key="2">
    <source>
        <dbReference type="ARBA" id="ARBA00012652"/>
    </source>
</evidence>
<dbReference type="InterPro" id="IPR012341">
    <property type="entry name" value="6hp_glycosidase-like_sf"/>
</dbReference>
<accession>A0AAF0CQ21</accession>
<sequence>MSPPRSLTTHRLPKRLSSLPRIATLLTIMTVSVPAATLSPTHLRTEYRTNPLGVDSPRPRLYWQLQSTAPNTHQIAYEIRTAATLGDLSAAKSPRWKSGRVDSDRTTHIVYEGPALVSREVMHWQVRVWDNHGHVSAWSEPARWEMGLLEPSDWSADWIEAAIDEDTSISNPAQYFRRDFALTKPIASARLYITSHGVYEASLNGQRIGEDLLTPGWTSYAHRLPYQVHDVTALLVEGDNTLGALVGDGWWRGQMGWGGKRNNYGEKLALISQLEITHSDGSITRIGTDPTWRAATGAILFSDLYNGESYDARLFPDGWNRPGFNATSWTGAVVRDHPKSNLIATVNDPMRRIEEITPVNVTPLGDDRWLYDLGQNMVGWVRLKTTGQPGETFVLRHAEVLTPDGKLYTENLRSAQQTVHYTRHGDGDETYEPHFTLQGFRYVELTAPNPPVPDAITGIVIHSDLRPTGQFTSSDEMLNQLQSNIVWGMKGNFVDVPTDCPQRDERLGWTGDTQVFAPTASFLMDTAAFYTKWTGDVMADQETDGSIPNVIPKVLKEGGVAGWADAAVIVPWTVYLNFGDKRILETNYTCMRNWVEKVRRETGDNLIVNGSGHFGDWLFFKTSKWNVQDAITDKDLIATAYFARSTALLAKTARVLGHESDAATYAVLSRQIKTGFQREFITPGARLMSDTQTAYVLALGFDLVPPAQQAAVAAHLAANVRQYGHLTTGFLGTPLLTDTLSENGYTDLAFELLMRRDYPSWLYPVTRGATTIWERWDGIKEDGSFQNRGMNSFNHYAYGAVGDWIYRTIGGIQSTSPGYRTVRIAPVPGGGLTHANTSFESLHGRISSAWRIADGVFALEVTVPPNTTAAVVVPHPGDSAPITVDAGTGSTPTPTTHADGHTTYEVGSGTYRFRTPWHDA</sequence>
<dbReference type="Gene3D" id="2.60.420.10">
    <property type="entry name" value="Maltose phosphorylase, domain 3"/>
    <property type="match status" value="1"/>
</dbReference>
<dbReference type="Pfam" id="PF05592">
    <property type="entry name" value="Bac_rhamnosid"/>
    <property type="match status" value="1"/>
</dbReference>
<dbReference type="InterPro" id="IPR016007">
    <property type="entry name" value="Alpha_rhamnosid"/>
</dbReference>
<keyword evidence="9" id="KW-1185">Reference proteome</keyword>
<dbReference type="InterPro" id="IPR008928">
    <property type="entry name" value="6-hairpin_glycosidase_sf"/>
</dbReference>
<comment type="catalytic activity">
    <reaction evidence="1">
        <text>Hydrolysis of terminal non-reducing alpha-L-rhamnose residues in alpha-L-rhamnosides.</text>
        <dbReference type="EC" id="3.2.1.40"/>
    </reaction>
</comment>
<dbReference type="GO" id="GO:0005975">
    <property type="term" value="P:carbohydrate metabolic process"/>
    <property type="evidence" value="ECO:0007669"/>
    <property type="project" value="InterPro"/>
</dbReference>
<dbReference type="SUPFAM" id="SSF49785">
    <property type="entry name" value="Galactose-binding domain-like"/>
    <property type="match status" value="1"/>
</dbReference>
<name>A0AAF0CQ21_9BACT</name>
<dbReference type="AlphaFoldDB" id="A0AAF0CQ21"/>
<feature type="domain" description="Bacterial alpha-L-rhamnosidase N-terminal" evidence="5">
    <location>
        <begin position="184"/>
        <end position="353"/>
    </location>
</feature>
<dbReference type="Pfam" id="PF17390">
    <property type="entry name" value="Bac_rhamnosid_C"/>
    <property type="match status" value="1"/>
</dbReference>
<dbReference type="Gene3D" id="2.60.40.10">
    <property type="entry name" value="Immunoglobulins"/>
    <property type="match status" value="1"/>
</dbReference>
<dbReference type="EC" id="3.2.1.40" evidence="2"/>
<gene>
    <name evidence="8" type="ORF">PXH66_03730</name>
</gene>
<protein>
    <recommendedName>
        <fullName evidence="2">alpha-L-rhamnosidase</fullName>
        <ecNumber evidence="2">3.2.1.40</ecNumber>
    </recommendedName>
</protein>
<dbReference type="Proteomes" id="UP001218638">
    <property type="component" value="Chromosome"/>
</dbReference>
<dbReference type="Gene3D" id="1.50.10.10">
    <property type="match status" value="1"/>
</dbReference>
<dbReference type="PANTHER" id="PTHR33307">
    <property type="entry name" value="ALPHA-RHAMNOSIDASE (EUROFUNG)"/>
    <property type="match status" value="1"/>
</dbReference>
<organism evidence="8 9">
    <name type="scientific">Synoicihabitans lomoniglobus</name>
    <dbReference type="NCBI Taxonomy" id="2909285"/>
    <lineage>
        <taxon>Bacteria</taxon>
        <taxon>Pseudomonadati</taxon>
        <taxon>Verrucomicrobiota</taxon>
        <taxon>Opitutia</taxon>
        <taxon>Opitutales</taxon>
        <taxon>Opitutaceae</taxon>
        <taxon>Synoicihabitans</taxon>
    </lineage>
</organism>
<evidence type="ECO:0000313" key="9">
    <source>
        <dbReference type="Proteomes" id="UP001218638"/>
    </source>
</evidence>
<dbReference type="RefSeq" id="WP_330927822.1">
    <property type="nucleotide sequence ID" value="NZ_CP119075.1"/>
</dbReference>
<reference evidence="8" key="1">
    <citation type="submission" date="2023-03" db="EMBL/GenBank/DDBJ databases">
        <title>Lomoglobus Profundus gen. nov., sp. nov., a novel member of the phylum Verrucomicrobia, isolated from deep-marine sediment of South China Sea.</title>
        <authorList>
            <person name="Ahmad T."/>
            <person name="Ishaq S.E."/>
            <person name="Wang F."/>
        </authorList>
    </citation>
    <scope>NUCLEOTIDE SEQUENCE</scope>
    <source>
        <strain evidence="8">LMO-M01</strain>
    </source>
</reference>
<evidence type="ECO:0000259" key="4">
    <source>
        <dbReference type="Pfam" id="PF05592"/>
    </source>
</evidence>
<feature type="domain" description="Alpha-L-rhamnosidase C-terminal" evidence="7">
    <location>
        <begin position="811"/>
        <end position="876"/>
    </location>
</feature>
<dbReference type="GO" id="GO:0030596">
    <property type="term" value="F:alpha-L-rhamnosidase activity"/>
    <property type="evidence" value="ECO:0007669"/>
    <property type="project" value="UniProtKB-EC"/>
</dbReference>
<dbReference type="Pfam" id="PF25788">
    <property type="entry name" value="Ig_Rha78A_N"/>
    <property type="match status" value="1"/>
</dbReference>
<evidence type="ECO:0000256" key="3">
    <source>
        <dbReference type="ARBA" id="ARBA00022801"/>
    </source>
</evidence>
<keyword evidence="3 8" id="KW-0378">Hydrolase</keyword>
<evidence type="ECO:0000313" key="8">
    <source>
        <dbReference type="EMBL" id="WED65958.1"/>
    </source>
</evidence>
<dbReference type="Pfam" id="PF17389">
    <property type="entry name" value="Bac_rhamnosid6H"/>
    <property type="match status" value="1"/>
</dbReference>
<dbReference type="InterPro" id="IPR013783">
    <property type="entry name" value="Ig-like_fold"/>
</dbReference>
<dbReference type="InterPro" id="IPR013737">
    <property type="entry name" value="Bac_rhamnosid_N"/>
</dbReference>
<evidence type="ECO:0000256" key="1">
    <source>
        <dbReference type="ARBA" id="ARBA00001445"/>
    </source>
</evidence>
<evidence type="ECO:0000259" key="5">
    <source>
        <dbReference type="Pfam" id="PF08531"/>
    </source>
</evidence>
<feature type="domain" description="Alpha-L-rhamnosidase concanavalin-like" evidence="4">
    <location>
        <begin position="364"/>
        <end position="462"/>
    </location>
</feature>
<dbReference type="Gene3D" id="2.60.120.260">
    <property type="entry name" value="Galactose-binding domain-like"/>
    <property type="match status" value="2"/>
</dbReference>
<proteinExistence type="predicted"/>
<evidence type="ECO:0000259" key="6">
    <source>
        <dbReference type="Pfam" id="PF17389"/>
    </source>
</evidence>
<dbReference type="InterPro" id="IPR008902">
    <property type="entry name" value="Rhamnosid_concanavalin"/>
</dbReference>
<dbReference type="InterPro" id="IPR035396">
    <property type="entry name" value="Bac_rhamnosid6H"/>
</dbReference>
<evidence type="ECO:0000259" key="7">
    <source>
        <dbReference type="Pfam" id="PF17390"/>
    </source>
</evidence>